<reference evidence="5" key="1">
    <citation type="journal article" date="2019" name="Int. J. Syst. Evol. Microbiol.">
        <title>The Global Catalogue of Microorganisms (GCM) 10K type strain sequencing project: providing services to taxonomists for standard genome sequencing and annotation.</title>
        <authorList>
            <consortium name="The Broad Institute Genomics Platform"/>
            <consortium name="The Broad Institute Genome Sequencing Center for Infectious Disease"/>
            <person name="Wu L."/>
            <person name="Ma J."/>
        </authorList>
    </citation>
    <scope>NUCLEOTIDE SEQUENCE [LARGE SCALE GENOMIC DNA]</scope>
    <source>
        <strain evidence="5">KCTC 23098</strain>
    </source>
</reference>
<dbReference type="PANTHER" id="PTHR43479">
    <property type="entry name" value="ACREF/ENVCD OPERON REPRESSOR-RELATED"/>
    <property type="match status" value="1"/>
</dbReference>
<evidence type="ECO:0000313" key="4">
    <source>
        <dbReference type="EMBL" id="MFD2965219.1"/>
    </source>
</evidence>
<feature type="domain" description="HTH tetR-type" evidence="3">
    <location>
        <begin position="5"/>
        <end position="65"/>
    </location>
</feature>
<dbReference type="Pfam" id="PF00440">
    <property type="entry name" value="TetR_N"/>
    <property type="match status" value="1"/>
</dbReference>
<dbReference type="Gene3D" id="1.10.357.10">
    <property type="entry name" value="Tetracycline Repressor, domain 2"/>
    <property type="match status" value="1"/>
</dbReference>
<dbReference type="SUPFAM" id="SSF46689">
    <property type="entry name" value="Homeodomain-like"/>
    <property type="match status" value="1"/>
</dbReference>
<dbReference type="PRINTS" id="PR00455">
    <property type="entry name" value="HTHTETR"/>
</dbReference>
<dbReference type="PROSITE" id="PS50977">
    <property type="entry name" value="HTH_TETR_2"/>
    <property type="match status" value="1"/>
</dbReference>
<dbReference type="InterPro" id="IPR023772">
    <property type="entry name" value="DNA-bd_HTH_TetR-type_CS"/>
</dbReference>
<keyword evidence="5" id="KW-1185">Reference proteome</keyword>
<name>A0ABW6BAZ8_9SPHI</name>
<evidence type="ECO:0000313" key="5">
    <source>
        <dbReference type="Proteomes" id="UP001597560"/>
    </source>
</evidence>
<evidence type="ECO:0000259" key="3">
    <source>
        <dbReference type="PROSITE" id="PS50977"/>
    </source>
</evidence>
<keyword evidence="1 2" id="KW-0238">DNA-binding</keyword>
<evidence type="ECO:0000256" key="2">
    <source>
        <dbReference type="PROSITE-ProRule" id="PRU00335"/>
    </source>
</evidence>
<dbReference type="InterPro" id="IPR001647">
    <property type="entry name" value="HTH_TetR"/>
</dbReference>
<feature type="DNA-binding region" description="H-T-H motif" evidence="2">
    <location>
        <begin position="28"/>
        <end position="47"/>
    </location>
</feature>
<dbReference type="Proteomes" id="UP001597560">
    <property type="component" value="Unassembled WGS sequence"/>
</dbReference>
<dbReference type="InterPro" id="IPR050624">
    <property type="entry name" value="HTH-type_Tx_Regulator"/>
</dbReference>
<dbReference type="SUPFAM" id="SSF48498">
    <property type="entry name" value="Tetracyclin repressor-like, C-terminal domain"/>
    <property type="match status" value="1"/>
</dbReference>
<dbReference type="PROSITE" id="PS01081">
    <property type="entry name" value="HTH_TETR_1"/>
    <property type="match status" value="1"/>
</dbReference>
<accession>A0ABW6BAZ8</accession>
<protein>
    <submittedName>
        <fullName evidence="4">TetR/AcrR family transcriptional regulator</fullName>
    </submittedName>
</protein>
<dbReference type="RefSeq" id="WP_377613259.1">
    <property type="nucleotide sequence ID" value="NZ_JBHUPA010000029.1"/>
</dbReference>
<dbReference type="EMBL" id="JBHUPA010000029">
    <property type="protein sequence ID" value="MFD2965219.1"/>
    <property type="molecule type" value="Genomic_DNA"/>
</dbReference>
<proteinExistence type="predicted"/>
<evidence type="ECO:0000256" key="1">
    <source>
        <dbReference type="ARBA" id="ARBA00023125"/>
    </source>
</evidence>
<dbReference type="InterPro" id="IPR036271">
    <property type="entry name" value="Tet_transcr_reg_TetR-rel_C_sf"/>
</dbReference>
<organism evidence="4 5">
    <name type="scientific">Olivibacter jilunii</name>
    <dbReference type="NCBI Taxonomy" id="985016"/>
    <lineage>
        <taxon>Bacteria</taxon>
        <taxon>Pseudomonadati</taxon>
        <taxon>Bacteroidota</taxon>
        <taxon>Sphingobacteriia</taxon>
        <taxon>Sphingobacteriales</taxon>
        <taxon>Sphingobacteriaceae</taxon>
        <taxon>Olivibacter</taxon>
    </lineage>
</organism>
<comment type="caution">
    <text evidence="4">The sequence shown here is derived from an EMBL/GenBank/DDBJ whole genome shotgun (WGS) entry which is preliminary data.</text>
</comment>
<dbReference type="PANTHER" id="PTHR43479:SF11">
    <property type="entry name" value="ACREF_ENVCD OPERON REPRESSOR-RELATED"/>
    <property type="match status" value="1"/>
</dbReference>
<gene>
    <name evidence="4" type="ORF">ACFS6J_25690</name>
</gene>
<sequence>MTEYSEKQLLIMDTALRLFSEKGYDKTSIRDIAQAAEVNVAMVSYYFGSKEKLLEALFKKHFTFITGKLESILYEKDSTAFEKVEQIIDVFIDTLYSRQRFNRLMTREASILQEGPLFDMIFEMKTKNRKLMERAVKAGQRLGVFRKDVNVFFLSSVLIGSVNQMLANCRYEAQNAKLEGSEAENFQQEKIKILRNHLKQMFIAYLTQPELKDKSKNG</sequence>
<dbReference type="InterPro" id="IPR009057">
    <property type="entry name" value="Homeodomain-like_sf"/>
</dbReference>